<dbReference type="EMBL" id="ML122308">
    <property type="protein sequence ID" value="RPD54258.1"/>
    <property type="molecule type" value="Genomic_DNA"/>
</dbReference>
<dbReference type="InterPro" id="IPR058841">
    <property type="entry name" value="HTH_76"/>
</dbReference>
<accession>A0A5C2RRG3</accession>
<proteinExistence type="predicted"/>
<evidence type="ECO:0000313" key="4">
    <source>
        <dbReference type="EMBL" id="RPD54258.1"/>
    </source>
</evidence>
<dbReference type="InterPro" id="IPR040554">
    <property type="entry name" value="KPWE_PEX14_dom"/>
</dbReference>
<dbReference type="Pfam" id="PF17733">
    <property type="entry name" value="KPWE_dom"/>
    <property type="match status" value="1"/>
</dbReference>
<evidence type="ECO:0000259" key="2">
    <source>
        <dbReference type="Pfam" id="PF17733"/>
    </source>
</evidence>
<dbReference type="PANTHER" id="PTHR36855:SF1">
    <property type="entry name" value="PEROXISOME MEMBRANE ANCHOR PROTEIN PEX14P N-TERMINAL DOMAIN-CONTAINING PROTEIN"/>
    <property type="match status" value="1"/>
</dbReference>
<evidence type="ECO:0000313" key="5">
    <source>
        <dbReference type="Proteomes" id="UP000313359"/>
    </source>
</evidence>
<dbReference type="OrthoDB" id="9936937at2759"/>
<organism evidence="4 5">
    <name type="scientific">Lentinus tigrinus ALCF2SS1-6</name>
    <dbReference type="NCBI Taxonomy" id="1328759"/>
    <lineage>
        <taxon>Eukaryota</taxon>
        <taxon>Fungi</taxon>
        <taxon>Dikarya</taxon>
        <taxon>Basidiomycota</taxon>
        <taxon>Agaricomycotina</taxon>
        <taxon>Agaricomycetes</taxon>
        <taxon>Polyporales</taxon>
        <taxon>Polyporaceae</taxon>
        <taxon>Lentinus</taxon>
    </lineage>
</organism>
<feature type="domain" description="Peroxisomal membrane protein PEX14-like KPWE" evidence="2">
    <location>
        <begin position="104"/>
        <end position="153"/>
    </location>
</feature>
<reference evidence="4" key="1">
    <citation type="journal article" date="2018" name="Genome Biol. Evol.">
        <title>Genomics and development of Lentinus tigrinus, a white-rot wood-decaying mushroom with dimorphic fruiting bodies.</title>
        <authorList>
            <person name="Wu B."/>
            <person name="Xu Z."/>
            <person name="Knudson A."/>
            <person name="Carlson A."/>
            <person name="Chen N."/>
            <person name="Kovaka S."/>
            <person name="LaButti K."/>
            <person name="Lipzen A."/>
            <person name="Pennachio C."/>
            <person name="Riley R."/>
            <person name="Schakwitz W."/>
            <person name="Umezawa K."/>
            <person name="Ohm R.A."/>
            <person name="Grigoriev I.V."/>
            <person name="Nagy L.G."/>
            <person name="Gibbons J."/>
            <person name="Hibbett D."/>
        </authorList>
    </citation>
    <scope>NUCLEOTIDE SEQUENCE [LARGE SCALE GENOMIC DNA]</scope>
    <source>
        <strain evidence="4">ALCF2SS1-6</strain>
    </source>
</reference>
<keyword evidence="5" id="KW-1185">Reference proteome</keyword>
<evidence type="ECO:0000256" key="1">
    <source>
        <dbReference type="SAM" id="MobiDB-lite"/>
    </source>
</evidence>
<sequence>MSSLPDINHPFSGEATPLSRFLAHDFANDDEYQQGVAGILTSGVLEGKTDEEKGDILLRSEVFYFNRLAGSSITVEEARSARAARTATAPSQTPTQASLVEEEPQTLTFAQLKMLIEQGRTDEIPNNKIIPNVLSSEAPSESKAEVRKKPWETTAAA</sequence>
<dbReference type="Proteomes" id="UP000313359">
    <property type="component" value="Unassembled WGS sequence"/>
</dbReference>
<gene>
    <name evidence="4" type="ORF">L227DRAFT_580696</name>
</gene>
<evidence type="ECO:0000259" key="3">
    <source>
        <dbReference type="Pfam" id="PF25871"/>
    </source>
</evidence>
<name>A0A5C2RRG3_9APHY</name>
<dbReference type="PANTHER" id="PTHR36855">
    <property type="entry name" value="CHROMOSOME 10, WHOLE GENOME SHOTGUN SEQUENCE"/>
    <property type="match status" value="1"/>
</dbReference>
<protein>
    <submittedName>
        <fullName evidence="4">Uncharacterized protein</fullName>
    </submittedName>
</protein>
<dbReference type="STRING" id="1328759.A0A5C2RRG3"/>
<feature type="domain" description="PEX14-like helix-turn-helix" evidence="3">
    <location>
        <begin position="18"/>
        <end position="85"/>
    </location>
</feature>
<dbReference type="Pfam" id="PF25871">
    <property type="entry name" value="HTH_76"/>
    <property type="match status" value="1"/>
</dbReference>
<feature type="compositionally biased region" description="Basic and acidic residues" evidence="1">
    <location>
        <begin position="140"/>
        <end position="151"/>
    </location>
</feature>
<feature type="region of interest" description="Disordered" evidence="1">
    <location>
        <begin position="126"/>
        <end position="157"/>
    </location>
</feature>
<dbReference type="AlphaFoldDB" id="A0A5C2RRG3"/>